<comment type="caution">
    <text evidence="2">The sequence shown here is derived from an EMBL/GenBank/DDBJ whole genome shotgun (WGS) entry which is preliminary data.</text>
</comment>
<evidence type="ECO:0000313" key="2">
    <source>
        <dbReference type="EMBL" id="PDH41672.1"/>
    </source>
</evidence>
<name>A0A2A5WYX9_9GAMM</name>
<accession>A0A2A5WYX9</accession>
<organism evidence="2 3">
    <name type="scientific">OM182 bacterium MED-G24</name>
    <dbReference type="NCBI Taxonomy" id="1986255"/>
    <lineage>
        <taxon>Bacteria</taxon>
        <taxon>Pseudomonadati</taxon>
        <taxon>Pseudomonadota</taxon>
        <taxon>Gammaproteobacteria</taxon>
        <taxon>OMG group</taxon>
        <taxon>OM182 clade</taxon>
    </lineage>
</organism>
<proteinExistence type="predicted"/>
<dbReference type="Proteomes" id="UP000219327">
    <property type="component" value="Unassembled WGS sequence"/>
</dbReference>
<sequence length="105" mass="11595">MLAIVKQTSLSGRLRTLLCSLTSQTQSPDRIPTEKVETSFYEGKRRHLTELVSACRPHQLEKNALIFVPLLTAHLFTEMNSLISSVLASLAFGLCASSVYLLTIS</sequence>
<dbReference type="EMBL" id="NTKD01000003">
    <property type="protein sequence ID" value="PDH41672.1"/>
    <property type="molecule type" value="Genomic_DNA"/>
</dbReference>
<keyword evidence="1" id="KW-0472">Membrane</keyword>
<gene>
    <name evidence="2" type="ORF">CNE99_01210</name>
</gene>
<keyword evidence="1" id="KW-1133">Transmembrane helix</keyword>
<dbReference type="AlphaFoldDB" id="A0A2A5WYX9"/>
<keyword evidence="1" id="KW-0812">Transmembrane</keyword>
<evidence type="ECO:0000313" key="3">
    <source>
        <dbReference type="Proteomes" id="UP000219327"/>
    </source>
</evidence>
<evidence type="ECO:0000256" key="1">
    <source>
        <dbReference type="SAM" id="Phobius"/>
    </source>
</evidence>
<feature type="transmembrane region" description="Helical" evidence="1">
    <location>
        <begin position="82"/>
        <end position="102"/>
    </location>
</feature>
<reference evidence="2 3" key="1">
    <citation type="submission" date="2017-08" db="EMBL/GenBank/DDBJ databases">
        <title>Fine stratification of microbial communities through a metagenomic profile of the photic zone.</title>
        <authorList>
            <person name="Haro-Moreno J.M."/>
            <person name="Lopez-Perez M."/>
            <person name="De La Torre J."/>
            <person name="Picazo A."/>
            <person name="Camacho A."/>
            <person name="Rodriguez-Valera F."/>
        </authorList>
    </citation>
    <scope>NUCLEOTIDE SEQUENCE [LARGE SCALE GENOMIC DNA]</scope>
    <source>
        <strain evidence="2">MED-G24</strain>
    </source>
</reference>
<protein>
    <submittedName>
        <fullName evidence="2">Uncharacterized protein</fullName>
    </submittedName>
</protein>